<accession>A0A424YGU4</accession>
<dbReference type="AlphaFoldDB" id="A0A424YGU4"/>
<proteinExistence type="predicted"/>
<reference evidence="1 2" key="1">
    <citation type="submission" date="2018-08" db="EMBL/GenBank/DDBJ databases">
        <title>The metabolism and importance of syntrophic acetate oxidation coupled to methane or sulfide production in haloalkaline environments.</title>
        <authorList>
            <person name="Timmers P.H.A."/>
            <person name="Vavourakis C.D."/>
            <person name="Sorokin D.Y."/>
            <person name="Sinninghe Damste J.S."/>
            <person name="Muyzer G."/>
            <person name="Stams A.J.M."/>
            <person name="Plugge C.M."/>
        </authorList>
    </citation>
    <scope>NUCLEOTIDE SEQUENCE [LARGE SCALE GENOMIC DNA]</scope>
    <source>
        <strain evidence="1">MSAO_Bac1</strain>
    </source>
</reference>
<evidence type="ECO:0000313" key="1">
    <source>
        <dbReference type="EMBL" id="RQD77228.1"/>
    </source>
</evidence>
<dbReference type="SUPFAM" id="SSF50692">
    <property type="entry name" value="ADC-like"/>
    <property type="match status" value="1"/>
</dbReference>
<dbReference type="InterPro" id="IPR009010">
    <property type="entry name" value="Asp_de-COase-like_dom_sf"/>
</dbReference>
<organism evidence="1 2">
    <name type="scientific">Candidatus Syntrophonatronum acetioxidans</name>
    <dbReference type="NCBI Taxonomy" id="1795816"/>
    <lineage>
        <taxon>Bacteria</taxon>
        <taxon>Bacillati</taxon>
        <taxon>Bacillota</taxon>
        <taxon>Clostridia</taxon>
        <taxon>Eubacteriales</taxon>
        <taxon>Syntrophomonadaceae</taxon>
        <taxon>Candidatus Syntrophonatronum</taxon>
    </lineage>
</organism>
<comment type="caution">
    <text evidence="1">The sequence shown here is derived from an EMBL/GenBank/DDBJ whole genome shotgun (WGS) entry which is preliminary data.</text>
</comment>
<dbReference type="Gene3D" id="2.40.40.20">
    <property type="match status" value="1"/>
</dbReference>
<dbReference type="Proteomes" id="UP000285138">
    <property type="component" value="Unassembled WGS sequence"/>
</dbReference>
<protein>
    <submittedName>
        <fullName evidence="1">Uncharacterized protein</fullName>
    </submittedName>
</protein>
<sequence length="71" mass="7974">MLNNNNYQKRGNSFAVTPRIKPLRINGEDKEIKGMFFYWGFMGLSTGPVANDISPSIGDANTTIPEYKSFL</sequence>
<dbReference type="EMBL" id="QZAA01000076">
    <property type="protein sequence ID" value="RQD77228.1"/>
    <property type="molecule type" value="Genomic_DNA"/>
</dbReference>
<gene>
    <name evidence="1" type="ORF">D5R97_02715</name>
</gene>
<evidence type="ECO:0000313" key="2">
    <source>
        <dbReference type="Proteomes" id="UP000285138"/>
    </source>
</evidence>
<name>A0A424YGU4_9FIRM</name>